<comment type="caution">
    <text evidence="2">The sequence shown here is derived from an EMBL/GenBank/DDBJ whole genome shotgun (WGS) entry which is preliminary data.</text>
</comment>
<organism evidence="2 3">
    <name type="scientific">Mycena metata</name>
    <dbReference type="NCBI Taxonomy" id="1033252"/>
    <lineage>
        <taxon>Eukaryota</taxon>
        <taxon>Fungi</taxon>
        <taxon>Dikarya</taxon>
        <taxon>Basidiomycota</taxon>
        <taxon>Agaricomycotina</taxon>
        <taxon>Agaricomycetes</taxon>
        <taxon>Agaricomycetidae</taxon>
        <taxon>Agaricales</taxon>
        <taxon>Marasmiineae</taxon>
        <taxon>Mycenaceae</taxon>
        <taxon>Mycena</taxon>
    </lineage>
</organism>
<dbReference type="Proteomes" id="UP001215598">
    <property type="component" value="Unassembled WGS sequence"/>
</dbReference>
<feature type="coiled-coil region" evidence="1">
    <location>
        <begin position="3"/>
        <end position="30"/>
    </location>
</feature>
<gene>
    <name evidence="2" type="ORF">B0H16DRAFT_1488036</name>
</gene>
<keyword evidence="3" id="KW-1185">Reference proteome</keyword>
<dbReference type="EMBL" id="JARKIB010000001">
    <property type="protein sequence ID" value="KAJ7785789.1"/>
    <property type="molecule type" value="Genomic_DNA"/>
</dbReference>
<dbReference type="AlphaFoldDB" id="A0AAD7P2E1"/>
<keyword evidence="1" id="KW-0175">Coiled coil</keyword>
<reference evidence="2" key="1">
    <citation type="submission" date="2023-03" db="EMBL/GenBank/DDBJ databases">
        <title>Massive genome expansion in bonnet fungi (Mycena s.s.) driven by repeated elements and novel gene families across ecological guilds.</title>
        <authorList>
            <consortium name="Lawrence Berkeley National Laboratory"/>
            <person name="Harder C.B."/>
            <person name="Miyauchi S."/>
            <person name="Viragh M."/>
            <person name="Kuo A."/>
            <person name="Thoen E."/>
            <person name="Andreopoulos B."/>
            <person name="Lu D."/>
            <person name="Skrede I."/>
            <person name="Drula E."/>
            <person name="Henrissat B."/>
            <person name="Morin E."/>
            <person name="Kohler A."/>
            <person name="Barry K."/>
            <person name="LaButti K."/>
            <person name="Morin E."/>
            <person name="Salamov A."/>
            <person name="Lipzen A."/>
            <person name="Mereny Z."/>
            <person name="Hegedus B."/>
            <person name="Baldrian P."/>
            <person name="Stursova M."/>
            <person name="Weitz H."/>
            <person name="Taylor A."/>
            <person name="Grigoriev I.V."/>
            <person name="Nagy L.G."/>
            <person name="Martin F."/>
            <person name="Kauserud H."/>
        </authorList>
    </citation>
    <scope>NUCLEOTIDE SEQUENCE</scope>
    <source>
        <strain evidence="2">CBHHK182m</strain>
    </source>
</reference>
<evidence type="ECO:0000256" key="1">
    <source>
        <dbReference type="SAM" id="Coils"/>
    </source>
</evidence>
<evidence type="ECO:0000313" key="2">
    <source>
        <dbReference type="EMBL" id="KAJ7785789.1"/>
    </source>
</evidence>
<proteinExistence type="predicted"/>
<evidence type="ECO:0000313" key="3">
    <source>
        <dbReference type="Proteomes" id="UP001215598"/>
    </source>
</evidence>
<protein>
    <recommendedName>
        <fullName evidence="4">F-box domain-containing protein</fullName>
    </recommendedName>
</protein>
<evidence type="ECO:0008006" key="4">
    <source>
        <dbReference type="Google" id="ProtNLM"/>
    </source>
</evidence>
<accession>A0AAD7P2E1</accession>
<sequence>MQLDGLRNELAELEASIPRQRILLEEMENRQAAVRAELDTFIFPVLTLPLEITGEIFIHYIVNDAEPIRGCPPREKLLLLTVCRTWRTVALSIPALWAASDIMLGTDANLIQLTPEEVEPIIDKWFGRAGTRLPLSLSWFGGTVDSWSECINTIVCRYAPRRPPVTRP</sequence>
<name>A0AAD7P2E1_9AGAR</name>